<keyword evidence="1" id="KW-1133">Transmembrane helix</keyword>
<keyword evidence="4" id="KW-1185">Reference proteome</keyword>
<dbReference type="InParanoid" id="A0A078B6E8"/>
<sequence>MSVFNLISLSLVVVLIQLVLPTLQSDQYDLPLNQSFAVIKDLNRIVIYPEEIIRLPLSNYFRGPLIEYVFEVAPYNDSSNYDESMVTITPPYEIIHEEDFEQFEGQQSLPQTSVVYCDDYAGFFLVFIDFDMNLIIYDISDYAIKGPQSQIHRLSKTNIFKNQDLSQDKQCTNLIILEKAKLMANCKSNKQWGDQQDQFYGVSVMINISVIEAPTVRYFVNNADFQSMKDGVYRYVKKINYTYIILVKKYKTSCYFNFESMDGFLQPKIIRQIYNFDNPLSMSTDDLKAKYDQQNPLIIDEAQRCNNRRLNYQYSDQIEQLRIQDVNIVPYYENIVVATDYFQGILFLNINCSTIASCSYYPHYKIPSDHLGSIFVLDLDPPDEQKLIFIMKLSPPGVLELNFDNQATPFIQRGYFVSDDDGDFVSMNSLTANQNYVVVQYMSILDLKPLLRVFSRTSSHFSIGYTEIKYSEMFDSGILINFMNKFENFLFLKTSDLFRIYRFDNYYLQINGSNATYLQEQNMLNNKLQVLVAAKNYWNDYLLNTVDILYISDEFALSPFAKLLGSDDEAVISIDFDCGSSDARDIDISDFYDGPINQLIMQLDTNYSNSTFFEPYFEFTNYVNVNSTPYKYNITSCTMPEILTFKSYYQDEKRDYLACFTYEKDYITLIDTFNQTDNPQDNVDSFYNFTLPGSSILQVAQDIYQDVFFVLSNTSSSGQVGAYVHIFKLYNKLLWEQSIDLLVEFKDILGPDFRFREFNSLSYEPNSHLGVLISQPVNNGTYMNQLLGVFGLNNSDQNNRFQIVYNISVSIPVNTNKQVYIINAKINTDGVWILTSDNMIHLYVEGYNQFVNQGYRNDDVQRRTKSLFLKNIYSFRGGNHIGLPIRQFKIFGSVIVIFFGDNFVEVYSYSSASTRLSNLMILPILAGEASDKNIKYSFIENKFLKVVHTTVIDTNIYFGCKKTIDNKFAGYYIFGFDISKTRHKTLLFKGNLSISEDQLDEYYFNIRILDSDQKSTVLIITLSQSTFVIFNYNVVQTISLMPEKFLSFIETCKNNDFTQSYTIYPTDNKNEKIRVQINSQNYGKIAYLDQIEAEMTISRDSSAQLVAADTLFGRYSLTQNVHGQDLAYNYSCLDTTDQITEIPCNEVYMNDDFVSGTIQLEMLGSQQTLLGFFVIESFMLFLDQGQLIIYNIDKDDSIKIPIQRIFQDFHPSGYFLSSHSVNDQVTAILIGVDEDLKLVNTYIYINETFNTSTLNPQNYLHFFNSQIYIQNLTNFTSLTMPVDLVEIYLENNTDKIIGIFSYNLKNDAYQSRLNFYEILKDQSSNQISYNFLQSKTLSDYQLGLNTFRINSLGIKTGSTILFLGIEDYGLILINMKNYKIIKMISLQSLSFSSSFQISQVIFESFDTTYIVIQGHGLISMQFQYQNLTKKQNSTNGIVLEPQYKNHVLFNEFTEVLGNNWYARDHLGFAYLEKQTNKLELGQTEVFNYVRFVNYFAMSDSKSMNTSYLDDDDCQYLQKISSKVIKRNFFSGLLGENDYFFVGTVCSRSTLKIYGQNFHPQLIVKIPQNNSIIEYSQLIRIKVQGPTQEEFILEDGSEKEDFNFDNIVEFFINVTVLNNERKVNEIIYILFIIGLSGILWLLSVALSNQPKRESKTEENNRNADDQSLKQSQDFSYLDRSSYSEDIKKNHMAFYWKGRIQNISGNSYERYSFQSND</sequence>
<evidence type="ECO:0000313" key="3">
    <source>
        <dbReference type="EMBL" id="CDW90100.1"/>
    </source>
</evidence>
<keyword evidence="1" id="KW-0472">Membrane</keyword>
<protein>
    <recommendedName>
        <fullName evidence="5">Transmembrane protein</fullName>
    </recommendedName>
</protein>
<feature type="signal peptide" evidence="2">
    <location>
        <begin position="1"/>
        <end position="21"/>
    </location>
</feature>
<proteinExistence type="predicted"/>
<name>A0A078B6E8_STYLE</name>
<evidence type="ECO:0000256" key="2">
    <source>
        <dbReference type="SAM" id="SignalP"/>
    </source>
</evidence>
<feature type="chain" id="PRO_5001729839" description="Transmembrane protein" evidence="2">
    <location>
        <begin position="22"/>
        <end position="1715"/>
    </location>
</feature>
<reference evidence="3 4" key="1">
    <citation type="submission" date="2014-06" db="EMBL/GenBank/DDBJ databases">
        <authorList>
            <person name="Swart Estienne"/>
        </authorList>
    </citation>
    <scope>NUCLEOTIDE SEQUENCE [LARGE SCALE GENOMIC DNA]</scope>
    <source>
        <strain evidence="3 4">130c</strain>
    </source>
</reference>
<keyword evidence="2" id="KW-0732">Signal</keyword>
<evidence type="ECO:0000313" key="4">
    <source>
        <dbReference type="Proteomes" id="UP000039865"/>
    </source>
</evidence>
<organism evidence="3 4">
    <name type="scientific">Stylonychia lemnae</name>
    <name type="common">Ciliate</name>
    <dbReference type="NCBI Taxonomy" id="5949"/>
    <lineage>
        <taxon>Eukaryota</taxon>
        <taxon>Sar</taxon>
        <taxon>Alveolata</taxon>
        <taxon>Ciliophora</taxon>
        <taxon>Intramacronucleata</taxon>
        <taxon>Spirotrichea</taxon>
        <taxon>Stichotrichia</taxon>
        <taxon>Sporadotrichida</taxon>
        <taxon>Oxytrichidae</taxon>
        <taxon>Stylonychinae</taxon>
        <taxon>Stylonychia</taxon>
    </lineage>
</organism>
<gene>
    <name evidence="3" type="primary">Contig7019.g7516</name>
    <name evidence="3" type="ORF">STYLEM_19240</name>
</gene>
<accession>A0A078B6E8</accession>
<feature type="transmembrane region" description="Helical" evidence="1">
    <location>
        <begin position="1625"/>
        <end position="1645"/>
    </location>
</feature>
<evidence type="ECO:0000256" key="1">
    <source>
        <dbReference type="SAM" id="Phobius"/>
    </source>
</evidence>
<evidence type="ECO:0008006" key="5">
    <source>
        <dbReference type="Google" id="ProtNLM"/>
    </source>
</evidence>
<keyword evidence="1" id="KW-0812">Transmembrane</keyword>
<dbReference type="EMBL" id="CCKQ01018166">
    <property type="protein sequence ID" value="CDW90100.1"/>
    <property type="molecule type" value="Genomic_DNA"/>
</dbReference>
<dbReference type="Proteomes" id="UP000039865">
    <property type="component" value="Unassembled WGS sequence"/>
</dbReference>